<feature type="domain" description="Helicase ATP-binding" evidence="9">
    <location>
        <begin position="39"/>
        <end position="280"/>
    </location>
</feature>
<feature type="compositionally biased region" description="Basic and acidic residues" evidence="8">
    <location>
        <begin position="233"/>
        <end position="245"/>
    </location>
</feature>
<dbReference type="STRING" id="133385.A0A2T9YPW9"/>
<evidence type="ECO:0000256" key="7">
    <source>
        <dbReference type="ARBA" id="ARBA00047984"/>
    </source>
</evidence>
<dbReference type="Pfam" id="PF00271">
    <property type="entry name" value="Helicase_C"/>
    <property type="match status" value="1"/>
</dbReference>
<evidence type="ECO:0000313" key="12">
    <source>
        <dbReference type="Proteomes" id="UP000245383"/>
    </source>
</evidence>
<dbReference type="Gene3D" id="1.20.120.1080">
    <property type="match status" value="1"/>
</dbReference>
<dbReference type="SUPFAM" id="SSF52540">
    <property type="entry name" value="P-loop containing nucleoside triphosphate hydrolases"/>
    <property type="match status" value="2"/>
</dbReference>
<keyword evidence="3" id="KW-0547">Nucleotide-binding</keyword>
<dbReference type="Pfam" id="PF07717">
    <property type="entry name" value="OB_NTP_bind"/>
    <property type="match status" value="1"/>
</dbReference>
<dbReference type="PANTHER" id="PTHR18934:SF118">
    <property type="entry name" value="ATP-DEPENDENT RNA HELICASE DHX33"/>
    <property type="match status" value="1"/>
</dbReference>
<dbReference type="InterPro" id="IPR027417">
    <property type="entry name" value="P-loop_NTPase"/>
</dbReference>
<feature type="compositionally biased region" description="Low complexity" evidence="8">
    <location>
        <begin position="190"/>
        <end position="205"/>
    </location>
</feature>
<proteinExistence type="inferred from homology"/>
<evidence type="ECO:0000256" key="4">
    <source>
        <dbReference type="ARBA" id="ARBA00022801"/>
    </source>
</evidence>
<dbReference type="InterPro" id="IPR011545">
    <property type="entry name" value="DEAD/DEAH_box_helicase_dom"/>
</dbReference>
<accession>A0A2T9YPW9</accession>
<evidence type="ECO:0000256" key="5">
    <source>
        <dbReference type="ARBA" id="ARBA00022806"/>
    </source>
</evidence>
<evidence type="ECO:0000259" key="10">
    <source>
        <dbReference type="PROSITE" id="PS51194"/>
    </source>
</evidence>
<dbReference type="GO" id="GO:0045943">
    <property type="term" value="P:positive regulation of transcription by RNA polymerase I"/>
    <property type="evidence" value="ECO:0007669"/>
    <property type="project" value="TreeGrafter"/>
</dbReference>
<dbReference type="PANTHER" id="PTHR18934">
    <property type="entry name" value="ATP-DEPENDENT RNA HELICASE"/>
    <property type="match status" value="1"/>
</dbReference>
<dbReference type="SMART" id="SM00847">
    <property type="entry name" value="HA2"/>
    <property type="match status" value="1"/>
</dbReference>
<dbReference type="InterPro" id="IPR007502">
    <property type="entry name" value="Helicase-assoc_dom"/>
</dbReference>
<keyword evidence="6" id="KW-0067">ATP-binding</keyword>
<evidence type="ECO:0000256" key="8">
    <source>
        <dbReference type="SAM" id="MobiDB-lite"/>
    </source>
</evidence>
<reference evidence="11 12" key="1">
    <citation type="journal article" date="2018" name="MBio">
        <title>Comparative Genomics Reveals the Core Gene Toolbox for the Fungus-Insect Symbiosis.</title>
        <authorList>
            <person name="Wang Y."/>
            <person name="Stata M."/>
            <person name="Wang W."/>
            <person name="Stajich J.E."/>
            <person name="White M.M."/>
            <person name="Moncalvo J.M."/>
        </authorList>
    </citation>
    <scope>NUCLEOTIDE SEQUENCE [LARGE SCALE GENOMIC DNA]</scope>
    <source>
        <strain evidence="11 12">SWE-8-4</strain>
    </source>
</reference>
<sequence length="767" mass="86886">MESYNHTNNKNGRNSQNKKILLSKQRQELPIYSARENIIQSIYKNDTTIVVGETGSGKTTQIPQYLLEAGFVKEFGTSIAVTQPRRVAATSIAKRVADEVGTRLGDKVGYGIRFDNCFSKYTKIKYLTDGMLLREVLTDPLLLKYKVVVLDEAHERTLRTDILFGMLKTIQKKREEMVKANAKKKKNSSKAHNSQENGNSNNFNSMPKKHIMFDQDNENQNDISLKNTKPKNHNPDSTDNDKKKDDTPFVSKLKIIIMSATLDAEKFLQYFNNAPVLYISGRQFPVKTFYTYEPQSDYLDSAHTTVIQLHLETNPNSGDILVFLSGQEDIENLEKLLKESNLHLPQYNKICTAPIYAALPQKLQNKVFESAPPHTRKIVLATNIAETSITIPGIKYVIDTGVHKSRGYDPRIGVESLLVEPISKSSARQRSGRAGRIDHGYCYRLYTEDDYEKLEENEVPEIKRRQLTSVILTLKAAGIDDILRFDYMDAPSKPAIKSALLELYALEALDESGNLSKLGSWMAEFPLDPVYSKVLYESVKHKCTSEALDLVAAHSVESIFFSPVDKRHLAAEAHKQFQSIDGDHWTVINLIKAFNEYKLNGTKVVIFDQDSADETPENIESEGIYEEVEYNKEDGNKLEAWCRKNFINFKNLNHVFKVRKQIENLCIKMGIDTTTSCGNDTEQVLICLLSGFFYKCAMLQPDGTYRSLTGSQTVHIHPSSTMFRKRASSIVYDQLVFTNKLYAKGVSSIQPAWISIASPRLYGNSNF</sequence>
<dbReference type="GO" id="GO:0016787">
    <property type="term" value="F:hydrolase activity"/>
    <property type="evidence" value="ECO:0007669"/>
    <property type="project" value="UniProtKB-KW"/>
</dbReference>
<dbReference type="OrthoDB" id="10253254at2759"/>
<dbReference type="GO" id="GO:0005524">
    <property type="term" value="F:ATP binding"/>
    <property type="evidence" value="ECO:0007669"/>
    <property type="project" value="UniProtKB-KW"/>
</dbReference>
<dbReference type="FunFam" id="3.40.50.300:FF:000578">
    <property type="entry name" value="probable ATP-dependent RNA helicase DHX35"/>
    <property type="match status" value="1"/>
</dbReference>
<dbReference type="GO" id="GO:0005730">
    <property type="term" value="C:nucleolus"/>
    <property type="evidence" value="ECO:0007669"/>
    <property type="project" value="TreeGrafter"/>
</dbReference>
<gene>
    <name evidence="11" type="ORF">BB561_002598</name>
</gene>
<dbReference type="EMBL" id="MBFR01000093">
    <property type="protein sequence ID" value="PVU94379.1"/>
    <property type="molecule type" value="Genomic_DNA"/>
</dbReference>
<keyword evidence="4" id="KW-0378">Hydrolase</keyword>
<evidence type="ECO:0000256" key="3">
    <source>
        <dbReference type="ARBA" id="ARBA00022741"/>
    </source>
</evidence>
<keyword evidence="12" id="KW-1185">Reference proteome</keyword>
<dbReference type="InterPro" id="IPR014001">
    <property type="entry name" value="Helicase_ATP-bd"/>
</dbReference>
<dbReference type="SMART" id="SM00487">
    <property type="entry name" value="DEXDc"/>
    <property type="match status" value="1"/>
</dbReference>
<protein>
    <recommendedName>
        <fullName evidence="2">RNA helicase</fullName>
        <ecNumber evidence="2">3.6.4.13</ecNumber>
    </recommendedName>
</protein>
<dbReference type="PROSITE" id="PS51194">
    <property type="entry name" value="HELICASE_CTER"/>
    <property type="match status" value="1"/>
</dbReference>
<feature type="region of interest" description="Disordered" evidence="8">
    <location>
        <begin position="220"/>
        <end position="245"/>
    </location>
</feature>
<organism evidence="11 12">
    <name type="scientific">Smittium simulii</name>
    <dbReference type="NCBI Taxonomy" id="133385"/>
    <lineage>
        <taxon>Eukaryota</taxon>
        <taxon>Fungi</taxon>
        <taxon>Fungi incertae sedis</taxon>
        <taxon>Zoopagomycota</taxon>
        <taxon>Kickxellomycotina</taxon>
        <taxon>Harpellomycetes</taxon>
        <taxon>Harpellales</taxon>
        <taxon>Legeriomycetaceae</taxon>
        <taxon>Smittium</taxon>
    </lineage>
</organism>
<feature type="region of interest" description="Disordered" evidence="8">
    <location>
        <begin position="177"/>
        <end position="208"/>
    </location>
</feature>
<evidence type="ECO:0000256" key="1">
    <source>
        <dbReference type="ARBA" id="ARBA00008792"/>
    </source>
</evidence>
<dbReference type="Pfam" id="PF21010">
    <property type="entry name" value="HA2_C"/>
    <property type="match status" value="1"/>
</dbReference>
<dbReference type="SMART" id="SM00490">
    <property type="entry name" value="HELICc"/>
    <property type="match status" value="1"/>
</dbReference>
<feature type="domain" description="Helicase C-terminal" evidence="10">
    <location>
        <begin position="305"/>
        <end position="478"/>
    </location>
</feature>
<dbReference type="Pfam" id="PF04408">
    <property type="entry name" value="WHD_HA2"/>
    <property type="match status" value="1"/>
</dbReference>
<evidence type="ECO:0000259" key="9">
    <source>
        <dbReference type="PROSITE" id="PS51192"/>
    </source>
</evidence>
<dbReference type="Gene3D" id="3.40.50.300">
    <property type="entry name" value="P-loop containing nucleotide triphosphate hydrolases"/>
    <property type="match status" value="2"/>
</dbReference>
<evidence type="ECO:0000256" key="2">
    <source>
        <dbReference type="ARBA" id="ARBA00012552"/>
    </source>
</evidence>
<dbReference type="Pfam" id="PF00270">
    <property type="entry name" value="DEAD"/>
    <property type="match status" value="1"/>
</dbReference>
<dbReference type="FunFam" id="3.40.50.300:FF:000145">
    <property type="entry name" value="probable ATP-dependent RNA helicase DHX40"/>
    <property type="match status" value="1"/>
</dbReference>
<dbReference type="Proteomes" id="UP000245383">
    <property type="component" value="Unassembled WGS sequence"/>
</dbReference>
<dbReference type="PROSITE" id="PS51192">
    <property type="entry name" value="HELICASE_ATP_BIND_1"/>
    <property type="match status" value="1"/>
</dbReference>
<dbReference type="CDD" id="cd18791">
    <property type="entry name" value="SF2_C_RHA"/>
    <property type="match status" value="1"/>
</dbReference>
<dbReference type="InterPro" id="IPR001650">
    <property type="entry name" value="Helicase_C-like"/>
</dbReference>
<comment type="caution">
    <text evidence="11">The sequence shown here is derived from an EMBL/GenBank/DDBJ whole genome shotgun (WGS) entry which is preliminary data.</text>
</comment>
<dbReference type="GO" id="GO:0003725">
    <property type="term" value="F:double-stranded RNA binding"/>
    <property type="evidence" value="ECO:0007669"/>
    <property type="project" value="TreeGrafter"/>
</dbReference>
<evidence type="ECO:0000313" key="11">
    <source>
        <dbReference type="EMBL" id="PVU94379.1"/>
    </source>
</evidence>
<evidence type="ECO:0000256" key="6">
    <source>
        <dbReference type="ARBA" id="ARBA00022840"/>
    </source>
</evidence>
<dbReference type="InterPro" id="IPR048333">
    <property type="entry name" value="HA2_WH"/>
</dbReference>
<comment type="catalytic activity">
    <reaction evidence="7">
        <text>ATP + H2O = ADP + phosphate + H(+)</text>
        <dbReference type="Rhea" id="RHEA:13065"/>
        <dbReference type="ChEBI" id="CHEBI:15377"/>
        <dbReference type="ChEBI" id="CHEBI:15378"/>
        <dbReference type="ChEBI" id="CHEBI:30616"/>
        <dbReference type="ChEBI" id="CHEBI:43474"/>
        <dbReference type="ChEBI" id="CHEBI:456216"/>
        <dbReference type="EC" id="3.6.4.13"/>
    </reaction>
</comment>
<dbReference type="AlphaFoldDB" id="A0A2T9YPW9"/>
<name>A0A2T9YPW9_9FUNG</name>
<dbReference type="GO" id="GO:0003724">
    <property type="term" value="F:RNA helicase activity"/>
    <property type="evidence" value="ECO:0007669"/>
    <property type="project" value="UniProtKB-EC"/>
</dbReference>
<comment type="similarity">
    <text evidence="1">Belongs to the DEAD box helicase family. DEAH subfamily.</text>
</comment>
<dbReference type="EC" id="3.6.4.13" evidence="2"/>
<keyword evidence="5" id="KW-0347">Helicase</keyword>
<dbReference type="InterPro" id="IPR011709">
    <property type="entry name" value="DEAD-box_helicase_OB_fold"/>
</dbReference>